<dbReference type="AlphaFoldDB" id="A0A497X9E9"/>
<dbReference type="PANTHER" id="PTHR24567">
    <property type="entry name" value="CRP FAMILY TRANSCRIPTIONAL REGULATORY PROTEIN"/>
    <property type="match status" value="1"/>
</dbReference>
<dbReference type="GO" id="GO:0005829">
    <property type="term" value="C:cytosol"/>
    <property type="evidence" value="ECO:0007669"/>
    <property type="project" value="TreeGrafter"/>
</dbReference>
<dbReference type="GO" id="GO:0003677">
    <property type="term" value="F:DNA binding"/>
    <property type="evidence" value="ECO:0007669"/>
    <property type="project" value="UniProtKB-KW"/>
</dbReference>
<dbReference type="SMART" id="SM00419">
    <property type="entry name" value="HTH_CRP"/>
    <property type="match status" value="1"/>
</dbReference>
<evidence type="ECO:0000256" key="2">
    <source>
        <dbReference type="ARBA" id="ARBA00023125"/>
    </source>
</evidence>
<dbReference type="Gene3D" id="1.10.10.10">
    <property type="entry name" value="Winged helix-like DNA-binding domain superfamily/Winged helix DNA-binding domain"/>
    <property type="match status" value="1"/>
</dbReference>
<evidence type="ECO:0000313" key="6">
    <source>
        <dbReference type="Proteomes" id="UP000268908"/>
    </source>
</evidence>
<name>A0A497X9E9_9PROT</name>
<organism evidence="5 6">
    <name type="scientific">Sulfurisoma sediminicola</name>
    <dbReference type="NCBI Taxonomy" id="1381557"/>
    <lineage>
        <taxon>Bacteria</taxon>
        <taxon>Pseudomonadati</taxon>
        <taxon>Pseudomonadota</taxon>
        <taxon>Betaproteobacteria</taxon>
        <taxon>Nitrosomonadales</taxon>
        <taxon>Sterolibacteriaceae</taxon>
        <taxon>Sulfurisoma</taxon>
    </lineage>
</organism>
<proteinExistence type="predicted"/>
<comment type="caution">
    <text evidence="5">The sequence shown here is derived from an EMBL/GenBank/DDBJ whole genome shotgun (WGS) entry which is preliminary data.</text>
</comment>
<dbReference type="Pfam" id="PF00027">
    <property type="entry name" value="cNMP_binding"/>
    <property type="match status" value="1"/>
</dbReference>
<keyword evidence="1" id="KW-0805">Transcription regulation</keyword>
<dbReference type="Gene3D" id="2.60.120.10">
    <property type="entry name" value="Jelly Rolls"/>
    <property type="match status" value="1"/>
</dbReference>
<accession>A0A497X9E9</accession>
<keyword evidence="2" id="KW-0238">DNA-binding</keyword>
<dbReference type="PROSITE" id="PS50042">
    <property type="entry name" value="CNMP_BINDING_3"/>
    <property type="match status" value="1"/>
</dbReference>
<gene>
    <name evidence="5" type="ORF">DFR35_2524</name>
</gene>
<keyword evidence="3" id="KW-0804">Transcription</keyword>
<feature type="domain" description="Cyclic nucleotide-binding" evidence="4">
    <location>
        <begin position="2"/>
        <end position="121"/>
    </location>
</feature>
<dbReference type="InterPro" id="IPR036390">
    <property type="entry name" value="WH_DNA-bd_sf"/>
</dbReference>
<dbReference type="Proteomes" id="UP000268908">
    <property type="component" value="Unassembled WGS sequence"/>
</dbReference>
<evidence type="ECO:0000259" key="4">
    <source>
        <dbReference type="PROSITE" id="PS50042"/>
    </source>
</evidence>
<dbReference type="InterPro" id="IPR000595">
    <property type="entry name" value="cNMP-bd_dom"/>
</dbReference>
<dbReference type="SUPFAM" id="SSF51206">
    <property type="entry name" value="cAMP-binding domain-like"/>
    <property type="match status" value="1"/>
</dbReference>
<sequence>MVCSDVTLEDLVDFHAGIDDFDYGHGATIFGMGVPTEAVYCIRAGAVKMVRYDPAGGEHIVRVLKVGDVAGFESAFADHYEHAAVAVGDVRACRIPIAYFRRFVAQHSALQARLFQKSQDALREAEAWLSELVGGTTPARTRMARLLLRLRVGSGDRIHRFSVDDMAAIIGSTPETVSRIVSEFVRQGFLVKSGSGAASRHFRGDIAALEKISQEG</sequence>
<evidence type="ECO:0000256" key="1">
    <source>
        <dbReference type="ARBA" id="ARBA00023015"/>
    </source>
</evidence>
<protein>
    <submittedName>
        <fullName evidence="5">CRP-like cAMP-binding protein</fullName>
    </submittedName>
</protein>
<dbReference type="InterPro" id="IPR050397">
    <property type="entry name" value="Env_Response_Regulators"/>
</dbReference>
<dbReference type="SUPFAM" id="SSF46785">
    <property type="entry name" value="Winged helix' DNA-binding domain"/>
    <property type="match status" value="1"/>
</dbReference>
<reference evidence="5 6" key="1">
    <citation type="submission" date="2018-10" db="EMBL/GenBank/DDBJ databases">
        <title>Genomic Encyclopedia of Type Strains, Phase IV (KMG-IV): sequencing the most valuable type-strain genomes for metagenomic binning, comparative biology and taxonomic classification.</title>
        <authorList>
            <person name="Goeker M."/>
        </authorList>
    </citation>
    <scope>NUCLEOTIDE SEQUENCE [LARGE SCALE GENOMIC DNA]</scope>
    <source>
        <strain evidence="5 6">DSM 26916</strain>
    </source>
</reference>
<dbReference type="InterPro" id="IPR018490">
    <property type="entry name" value="cNMP-bd_dom_sf"/>
</dbReference>
<dbReference type="CDD" id="cd00038">
    <property type="entry name" value="CAP_ED"/>
    <property type="match status" value="1"/>
</dbReference>
<dbReference type="InterPro" id="IPR012318">
    <property type="entry name" value="HTH_CRP"/>
</dbReference>
<dbReference type="InterPro" id="IPR014710">
    <property type="entry name" value="RmlC-like_jellyroll"/>
</dbReference>
<dbReference type="InterPro" id="IPR036388">
    <property type="entry name" value="WH-like_DNA-bd_sf"/>
</dbReference>
<dbReference type="Pfam" id="PF13545">
    <property type="entry name" value="HTH_Crp_2"/>
    <property type="match status" value="1"/>
</dbReference>
<evidence type="ECO:0000256" key="3">
    <source>
        <dbReference type="ARBA" id="ARBA00023163"/>
    </source>
</evidence>
<dbReference type="SMART" id="SM00100">
    <property type="entry name" value="cNMP"/>
    <property type="match status" value="1"/>
</dbReference>
<dbReference type="PANTHER" id="PTHR24567:SF26">
    <property type="entry name" value="REGULATORY PROTEIN YEIL"/>
    <property type="match status" value="1"/>
</dbReference>
<evidence type="ECO:0000313" key="5">
    <source>
        <dbReference type="EMBL" id="RLJ62708.1"/>
    </source>
</evidence>
<dbReference type="EMBL" id="RCCI01000007">
    <property type="protein sequence ID" value="RLJ62708.1"/>
    <property type="molecule type" value="Genomic_DNA"/>
</dbReference>
<keyword evidence="6" id="KW-1185">Reference proteome</keyword>
<dbReference type="GO" id="GO:0003700">
    <property type="term" value="F:DNA-binding transcription factor activity"/>
    <property type="evidence" value="ECO:0007669"/>
    <property type="project" value="TreeGrafter"/>
</dbReference>